<proteinExistence type="predicted"/>
<dbReference type="RefSeq" id="WP_316429058.1">
    <property type="nucleotide sequence ID" value="NZ_CP130144.1"/>
</dbReference>
<reference evidence="2" key="2">
    <citation type="submission" date="2023-07" db="EMBL/GenBank/DDBJ databases">
        <authorList>
            <person name="Bai X.-H."/>
            <person name="Wang H.-H."/>
            <person name="Wang J."/>
            <person name="Ma M.-Y."/>
            <person name="Hu H.-H."/>
            <person name="Song Z.-L."/>
            <person name="Ma H.-G."/>
            <person name="Fan Y."/>
            <person name="Du C.-Y."/>
            <person name="Xu J.-C."/>
        </authorList>
    </citation>
    <scope>NUCLEOTIDE SEQUENCE</scope>
    <source>
        <strain evidence="2">CZ1</strain>
    </source>
</reference>
<dbReference type="InterPro" id="IPR011600">
    <property type="entry name" value="Pept_C14_caspase"/>
</dbReference>
<name>A0AA96XBI3_LEPBY</name>
<dbReference type="InterPro" id="IPR029030">
    <property type="entry name" value="Caspase-like_dom_sf"/>
</dbReference>
<evidence type="ECO:0000259" key="1">
    <source>
        <dbReference type="Pfam" id="PF00656"/>
    </source>
</evidence>
<dbReference type="Gene3D" id="3.40.50.1460">
    <property type="match status" value="1"/>
</dbReference>
<sequence length="484" mass="56184">MNVAIVLAVSDYQNVGCLPGCNLDAQLMKNLLHTTGRYSEILFIDKNTDSIQVKEELTEFITKNKGKVFDEIFFYYTGHGDFHSNEFYYILSDFNSNQYRQTSLSNLEVDNLLRQLNPALTVKIIDACHSGVTYIKDNEIFYKHLDESKNRFNNCYFMFSSMTDQASYQSKKISHFTKSFIDSVLHYSSTDLRYKHIIDYISDEFERNSLQKPFFVIQAGFTETFCSVNQKLRVLLSEQLDNSLGSKSETDGLKVITLSDLIKRDAERYCSEEEALEILDTIKNFIQNYSHSHDLVELYSVSSEFKSDYESISKSINSIGQWLKDNDNNYFAKANYRRELIASVNTSPILRGLYQSMADIRGESSYKTVVSGFELTVDVPFNLIKIDAYPKYPNIDWCDCKIAFAFSQVSIRFFYFYSNFKLKNWENYSHDFSSDWQTVEVEMKDIDKLKETISGILNKFDSFVLDPLRAKYVLTVKSRSDENS</sequence>
<dbReference type="InterPro" id="IPR052039">
    <property type="entry name" value="Caspase-related_regulators"/>
</dbReference>
<dbReference type="Pfam" id="PF00656">
    <property type="entry name" value="Peptidase_C14"/>
    <property type="match status" value="1"/>
</dbReference>
<dbReference type="EMBL" id="CP130144">
    <property type="protein sequence ID" value="WNZ49130.1"/>
    <property type="molecule type" value="Genomic_DNA"/>
</dbReference>
<dbReference type="GO" id="GO:0006508">
    <property type="term" value="P:proteolysis"/>
    <property type="evidence" value="ECO:0007669"/>
    <property type="project" value="InterPro"/>
</dbReference>
<dbReference type="PANTHER" id="PTHR22576">
    <property type="entry name" value="MUCOSA ASSOCIATED LYMPHOID TISSUE LYMPHOMA TRANSLOCATION PROTEIN 1/PARACASPASE"/>
    <property type="match status" value="1"/>
</dbReference>
<reference evidence="2" key="1">
    <citation type="journal article" date="2023" name="Plants (Basel)">
        <title>Genomic Analysis of Leptolyngbya boryana CZ1 Reveals Efficient Carbon Fixation Modules.</title>
        <authorList>
            <person name="Bai X."/>
            <person name="Wang H."/>
            <person name="Cheng W."/>
            <person name="Wang J."/>
            <person name="Ma M."/>
            <person name="Hu H."/>
            <person name="Song Z."/>
            <person name="Ma H."/>
            <person name="Fan Y."/>
            <person name="Du C."/>
            <person name="Xu J."/>
        </authorList>
    </citation>
    <scope>NUCLEOTIDE SEQUENCE</scope>
    <source>
        <strain evidence="2">CZ1</strain>
    </source>
</reference>
<gene>
    <name evidence="2" type="ORF">Q2T42_15005</name>
</gene>
<dbReference type="PANTHER" id="PTHR22576:SF37">
    <property type="entry name" value="MUCOSA-ASSOCIATED LYMPHOID TISSUE LYMPHOMA TRANSLOCATION PROTEIN 1"/>
    <property type="match status" value="1"/>
</dbReference>
<evidence type="ECO:0000313" key="2">
    <source>
        <dbReference type="EMBL" id="WNZ49130.1"/>
    </source>
</evidence>
<organism evidence="2">
    <name type="scientific">Leptolyngbya boryana CZ1</name>
    <dbReference type="NCBI Taxonomy" id="3060204"/>
    <lineage>
        <taxon>Bacteria</taxon>
        <taxon>Bacillati</taxon>
        <taxon>Cyanobacteriota</taxon>
        <taxon>Cyanophyceae</taxon>
        <taxon>Leptolyngbyales</taxon>
        <taxon>Leptolyngbyaceae</taxon>
        <taxon>Leptolyngbya group</taxon>
        <taxon>Leptolyngbya</taxon>
    </lineage>
</organism>
<dbReference type="AlphaFoldDB" id="A0AA96XBI3"/>
<dbReference type="GO" id="GO:0004197">
    <property type="term" value="F:cysteine-type endopeptidase activity"/>
    <property type="evidence" value="ECO:0007669"/>
    <property type="project" value="InterPro"/>
</dbReference>
<dbReference type="SUPFAM" id="SSF52129">
    <property type="entry name" value="Caspase-like"/>
    <property type="match status" value="1"/>
</dbReference>
<feature type="domain" description="Peptidase C14 caspase" evidence="1">
    <location>
        <begin position="2"/>
        <end position="212"/>
    </location>
</feature>
<protein>
    <submittedName>
        <fullName evidence="2">Caspase family protein</fullName>
    </submittedName>
</protein>
<accession>A0AA96XBI3</accession>